<feature type="compositionally biased region" description="Low complexity" evidence="17">
    <location>
        <begin position="25"/>
        <end position="36"/>
    </location>
</feature>
<dbReference type="SMART" id="SM00220">
    <property type="entry name" value="S_TKc"/>
    <property type="match status" value="1"/>
</dbReference>
<comment type="catalytic activity">
    <reaction evidence="15">
        <text>L-seryl-[protein] + ATP = O-phospho-L-seryl-[protein] + ADP + H(+)</text>
        <dbReference type="Rhea" id="RHEA:17989"/>
        <dbReference type="Rhea" id="RHEA-COMP:9863"/>
        <dbReference type="Rhea" id="RHEA-COMP:11604"/>
        <dbReference type="ChEBI" id="CHEBI:15378"/>
        <dbReference type="ChEBI" id="CHEBI:29999"/>
        <dbReference type="ChEBI" id="CHEBI:30616"/>
        <dbReference type="ChEBI" id="CHEBI:83421"/>
        <dbReference type="ChEBI" id="CHEBI:456216"/>
        <dbReference type="EC" id="2.7.11.1"/>
    </reaction>
</comment>
<protein>
    <recommendedName>
        <fullName evidence="4">non-specific serine/threonine protein kinase</fullName>
        <ecNumber evidence="4">2.7.11.1</ecNumber>
    </recommendedName>
</protein>
<reference evidence="19 20" key="1">
    <citation type="journal article" date="2016" name="Mol. Biol. Evol.">
        <title>Comparative Genomics of Early-Diverging Mushroom-Forming Fungi Provides Insights into the Origins of Lignocellulose Decay Capabilities.</title>
        <authorList>
            <person name="Nagy L.G."/>
            <person name="Riley R."/>
            <person name="Tritt A."/>
            <person name="Adam C."/>
            <person name="Daum C."/>
            <person name="Floudas D."/>
            <person name="Sun H."/>
            <person name="Yadav J.S."/>
            <person name="Pangilinan J."/>
            <person name="Larsson K.H."/>
            <person name="Matsuura K."/>
            <person name="Barry K."/>
            <person name="Labutti K."/>
            <person name="Kuo R."/>
            <person name="Ohm R.A."/>
            <person name="Bhattacharya S.S."/>
            <person name="Shirouzu T."/>
            <person name="Yoshinaga Y."/>
            <person name="Martin F.M."/>
            <person name="Grigoriev I.V."/>
            <person name="Hibbett D.S."/>
        </authorList>
    </citation>
    <scope>NUCLEOTIDE SEQUENCE [LARGE SCALE GENOMIC DNA]</scope>
    <source>
        <strain evidence="19 20">HHB10207 ss-3</strain>
    </source>
</reference>
<feature type="region of interest" description="Disordered" evidence="17">
    <location>
        <begin position="422"/>
        <end position="442"/>
    </location>
</feature>
<dbReference type="InterPro" id="IPR050629">
    <property type="entry name" value="STE20/SPS1-PAK"/>
</dbReference>
<evidence type="ECO:0000256" key="7">
    <source>
        <dbReference type="ARBA" id="ARBA00022553"/>
    </source>
</evidence>
<dbReference type="EC" id="2.7.11.1" evidence="4"/>
<sequence>MPPSPTKSPTRLLHPPTSTLPPSSPSTSSSALPSSDPASQYTLLEKLGTGSFGTVYKALHIPSQQFVAIKQIDLEDSDDDIGEIQMEISLLAQCDSEYVTRYYGSFVRGYKLWIVMEYLAGGSCLDLLQAGPFSEAHIAILCRELLLGLDYLHTEGKIHRDIKAANILLSSTGSVKLADFGVAAQLSTLSTLRHTFVGTPFWMAPEVIRQTGYDQKADIWSLGITAIELAKGEPPLAEIHPMRVLFLIPKTSPPVLEGEFSEDFKDFVGCCLRKDVSERGTAKELLRHRFVRGAGKVGALTEAIERWREFKERNPRNEVDDDESVKTIGRAQVGGLDLDLGGPGEALGSVRSEWSFDTAASNMVETFRKVQGGESDSEAVSTVDGGEEEDLDTNAAVDGSEVEVDSPREDVPKSTIPKILSESTRRTGLFPSSLGSAKRSSYAARQNSKGTVLRFADLGNGMDTLRPIKQVDAAGSLRLSEEYLGSIRRRHALGNDNGHPNSNGSSGSSNTPSPSPASPTKSKARSQSPTKSSHSNSRSPSKHRSGSGSGSMNADMDAERARIGGMIISSIILPTINALHSPPPHPHPHRHPDSLEMPAQELEALSMLSRGFSDLRLANPSRAYGLMTDIMNGMNENEEVRRYISQQGPATTSVPAASPRRDLFEGLGSKLPVPAIITTSDSEASHMNGSTDRAEGGEMKKSPIAELLYMRWMEGLKMKWPGLSTSVPTSTS</sequence>
<keyword evidence="11 19" id="KW-0418">Kinase</keyword>
<evidence type="ECO:0000256" key="12">
    <source>
        <dbReference type="ARBA" id="ARBA00022840"/>
    </source>
</evidence>
<evidence type="ECO:0000256" key="15">
    <source>
        <dbReference type="ARBA" id="ARBA00048679"/>
    </source>
</evidence>
<dbReference type="GO" id="GO:0004674">
    <property type="term" value="F:protein serine/threonine kinase activity"/>
    <property type="evidence" value="ECO:0007669"/>
    <property type="project" value="UniProtKB-KW"/>
</dbReference>
<dbReference type="Pfam" id="PF00069">
    <property type="entry name" value="Pkinase"/>
    <property type="match status" value="1"/>
</dbReference>
<dbReference type="EMBL" id="KV428101">
    <property type="protein sequence ID" value="KZT36704.1"/>
    <property type="molecule type" value="Genomic_DNA"/>
</dbReference>
<keyword evidence="20" id="KW-1185">Reference proteome</keyword>
<keyword evidence="9" id="KW-0479">Metal-binding</keyword>
<dbReference type="InterPro" id="IPR000719">
    <property type="entry name" value="Prot_kinase_dom"/>
</dbReference>
<keyword evidence="10 16" id="KW-0547">Nucleotide-binding</keyword>
<evidence type="ECO:0000256" key="5">
    <source>
        <dbReference type="ARBA" id="ARBA00022490"/>
    </source>
</evidence>
<evidence type="ECO:0000256" key="8">
    <source>
        <dbReference type="ARBA" id="ARBA00022679"/>
    </source>
</evidence>
<evidence type="ECO:0000256" key="6">
    <source>
        <dbReference type="ARBA" id="ARBA00022527"/>
    </source>
</evidence>
<keyword evidence="12 16" id="KW-0067">ATP-binding</keyword>
<feature type="binding site" evidence="16">
    <location>
        <position position="70"/>
    </location>
    <ligand>
        <name>ATP</name>
        <dbReference type="ChEBI" id="CHEBI:30616"/>
    </ligand>
</feature>
<dbReference type="PANTHER" id="PTHR48012">
    <property type="entry name" value="STERILE20-LIKE KINASE, ISOFORM B-RELATED"/>
    <property type="match status" value="1"/>
</dbReference>
<dbReference type="PANTHER" id="PTHR48012:SF27">
    <property type="entry name" value="SERINE_THREONINE-PROTEIN KINASE SID1"/>
    <property type="match status" value="1"/>
</dbReference>
<comment type="catalytic activity">
    <reaction evidence="14">
        <text>L-threonyl-[protein] + ATP = O-phospho-L-threonyl-[protein] + ADP + H(+)</text>
        <dbReference type="Rhea" id="RHEA:46608"/>
        <dbReference type="Rhea" id="RHEA-COMP:11060"/>
        <dbReference type="Rhea" id="RHEA-COMP:11605"/>
        <dbReference type="ChEBI" id="CHEBI:15378"/>
        <dbReference type="ChEBI" id="CHEBI:30013"/>
        <dbReference type="ChEBI" id="CHEBI:30616"/>
        <dbReference type="ChEBI" id="CHEBI:61977"/>
        <dbReference type="ChEBI" id="CHEBI:456216"/>
        <dbReference type="EC" id="2.7.11.1"/>
    </reaction>
</comment>
<evidence type="ECO:0000256" key="3">
    <source>
        <dbReference type="ARBA" id="ARBA00008874"/>
    </source>
</evidence>
<evidence type="ECO:0000256" key="1">
    <source>
        <dbReference type="ARBA" id="ARBA00001946"/>
    </source>
</evidence>
<evidence type="ECO:0000256" key="4">
    <source>
        <dbReference type="ARBA" id="ARBA00012513"/>
    </source>
</evidence>
<feature type="compositionally biased region" description="Low complexity" evidence="17">
    <location>
        <begin position="528"/>
        <end position="539"/>
    </location>
</feature>
<evidence type="ECO:0000256" key="10">
    <source>
        <dbReference type="ARBA" id="ARBA00022741"/>
    </source>
</evidence>
<dbReference type="FunFam" id="1.10.510.10:FF:000411">
    <property type="entry name" value="Probable Ste20-like kinase Don3"/>
    <property type="match status" value="1"/>
</dbReference>
<feature type="domain" description="Protein kinase" evidence="18">
    <location>
        <begin position="41"/>
        <end position="291"/>
    </location>
</feature>
<comment type="similarity">
    <text evidence="3">Belongs to the protein kinase superfamily. STE Ser/Thr protein kinase family. STE20 subfamily.</text>
</comment>
<keyword evidence="5" id="KW-0963">Cytoplasm</keyword>
<dbReference type="Proteomes" id="UP000076798">
    <property type="component" value="Unassembled WGS sequence"/>
</dbReference>
<dbReference type="InterPro" id="IPR011009">
    <property type="entry name" value="Kinase-like_dom_sf"/>
</dbReference>
<keyword evidence="8" id="KW-0808">Transferase</keyword>
<comment type="subcellular location">
    <subcellularLocation>
        <location evidence="2">Cytoplasm</location>
    </subcellularLocation>
</comment>
<evidence type="ECO:0000256" key="13">
    <source>
        <dbReference type="ARBA" id="ARBA00022842"/>
    </source>
</evidence>
<evidence type="ECO:0000259" key="18">
    <source>
        <dbReference type="PROSITE" id="PS50011"/>
    </source>
</evidence>
<keyword evidence="6" id="KW-0723">Serine/threonine-protein kinase</keyword>
<accession>A0A166BSN8</accession>
<comment type="cofactor">
    <cofactor evidence="1">
        <name>Mg(2+)</name>
        <dbReference type="ChEBI" id="CHEBI:18420"/>
    </cofactor>
</comment>
<dbReference type="CDD" id="cd06609">
    <property type="entry name" value="STKc_MST3_like"/>
    <property type="match status" value="1"/>
</dbReference>
<dbReference type="InterPro" id="IPR017441">
    <property type="entry name" value="Protein_kinase_ATP_BS"/>
</dbReference>
<evidence type="ECO:0000256" key="2">
    <source>
        <dbReference type="ARBA" id="ARBA00004496"/>
    </source>
</evidence>
<feature type="compositionally biased region" description="Polar residues" evidence="17">
    <location>
        <begin position="433"/>
        <end position="442"/>
    </location>
</feature>
<feature type="region of interest" description="Disordered" evidence="17">
    <location>
        <begin position="371"/>
        <end position="392"/>
    </location>
</feature>
<proteinExistence type="inferred from homology"/>
<dbReference type="STRING" id="1314776.A0A166BSN8"/>
<feature type="compositionally biased region" description="Low complexity" evidence="17">
    <location>
        <begin position="8"/>
        <end position="17"/>
    </location>
</feature>
<feature type="compositionally biased region" description="Low complexity" evidence="17">
    <location>
        <begin position="500"/>
        <end position="512"/>
    </location>
</feature>
<dbReference type="GO" id="GO:0046872">
    <property type="term" value="F:metal ion binding"/>
    <property type="evidence" value="ECO:0007669"/>
    <property type="project" value="UniProtKB-KW"/>
</dbReference>
<feature type="region of interest" description="Disordered" evidence="17">
    <location>
        <begin position="1"/>
        <end position="36"/>
    </location>
</feature>
<name>A0A166BSN8_9AGAM</name>
<gene>
    <name evidence="19" type="ORF">SISSUDRAFT_929621</name>
</gene>
<evidence type="ECO:0000256" key="11">
    <source>
        <dbReference type="ARBA" id="ARBA00022777"/>
    </source>
</evidence>
<evidence type="ECO:0000256" key="9">
    <source>
        <dbReference type="ARBA" id="ARBA00022723"/>
    </source>
</evidence>
<dbReference type="Gene3D" id="1.10.510.10">
    <property type="entry name" value="Transferase(Phosphotransferase) domain 1"/>
    <property type="match status" value="1"/>
</dbReference>
<evidence type="ECO:0000256" key="16">
    <source>
        <dbReference type="PROSITE-ProRule" id="PRU10141"/>
    </source>
</evidence>
<evidence type="ECO:0000313" key="19">
    <source>
        <dbReference type="EMBL" id="KZT36704.1"/>
    </source>
</evidence>
<feature type="region of interest" description="Disordered" evidence="17">
    <location>
        <begin position="491"/>
        <end position="554"/>
    </location>
</feature>
<dbReference type="Gene3D" id="3.30.200.20">
    <property type="entry name" value="Phosphorylase Kinase, domain 1"/>
    <property type="match status" value="1"/>
</dbReference>
<dbReference type="PROSITE" id="PS00107">
    <property type="entry name" value="PROTEIN_KINASE_ATP"/>
    <property type="match status" value="1"/>
</dbReference>
<dbReference type="GO" id="GO:0005524">
    <property type="term" value="F:ATP binding"/>
    <property type="evidence" value="ECO:0007669"/>
    <property type="project" value="UniProtKB-UniRule"/>
</dbReference>
<dbReference type="AlphaFoldDB" id="A0A166BSN8"/>
<organism evidence="19 20">
    <name type="scientific">Sistotremastrum suecicum HHB10207 ss-3</name>
    <dbReference type="NCBI Taxonomy" id="1314776"/>
    <lineage>
        <taxon>Eukaryota</taxon>
        <taxon>Fungi</taxon>
        <taxon>Dikarya</taxon>
        <taxon>Basidiomycota</taxon>
        <taxon>Agaricomycotina</taxon>
        <taxon>Agaricomycetes</taxon>
        <taxon>Sistotremastrales</taxon>
        <taxon>Sistotremastraceae</taxon>
        <taxon>Sistotremastrum</taxon>
    </lineage>
</organism>
<dbReference type="PROSITE" id="PS50011">
    <property type="entry name" value="PROTEIN_KINASE_DOM"/>
    <property type="match status" value="1"/>
</dbReference>
<keyword evidence="13" id="KW-0460">Magnesium</keyword>
<evidence type="ECO:0000313" key="20">
    <source>
        <dbReference type="Proteomes" id="UP000076798"/>
    </source>
</evidence>
<dbReference type="GO" id="GO:0005737">
    <property type="term" value="C:cytoplasm"/>
    <property type="evidence" value="ECO:0007669"/>
    <property type="project" value="UniProtKB-SubCell"/>
</dbReference>
<evidence type="ECO:0000256" key="17">
    <source>
        <dbReference type="SAM" id="MobiDB-lite"/>
    </source>
</evidence>
<dbReference type="OrthoDB" id="248923at2759"/>
<evidence type="ECO:0000256" key="14">
    <source>
        <dbReference type="ARBA" id="ARBA00047899"/>
    </source>
</evidence>
<dbReference type="SUPFAM" id="SSF56112">
    <property type="entry name" value="Protein kinase-like (PK-like)"/>
    <property type="match status" value="1"/>
</dbReference>
<keyword evidence="7" id="KW-0597">Phosphoprotein</keyword>